<comment type="caution">
    <text evidence="3">The sequence shown here is derived from an EMBL/GenBank/DDBJ whole genome shotgun (WGS) entry which is preliminary data.</text>
</comment>
<name>I7ZJQ7_9GAMM</name>
<dbReference type="PANTHER" id="PTHR42776">
    <property type="entry name" value="SERINE PEPTIDASE S9 FAMILY MEMBER"/>
    <property type="match status" value="1"/>
</dbReference>
<protein>
    <recommendedName>
        <fullName evidence="2">Peptidase S9 prolyl oligopeptidase catalytic domain-containing protein</fullName>
    </recommendedName>
</protein>
<evidence type="ECO:0000313" key="4">
    <source>
        <dbReference type="Proteomes" id="UP000003704"/>
    </source>
</evidence>
<organism evidence="3 4">
    <name type="scientific">Hydrocarboniphaga effusa AP103</name>
    <dbReference type="NCBI Taxonomy" id="1172194"/>
    <lineage>
        <taxon>Bacteria</taxon>
        <taxon>Pseudomonadati</taxon>
        <taxon>Pseudomonadota</taxon>
        <taxon>Gammaproteobacteria</taxon>
        <taxon>Nevskiales</taxon>
        <taxon>Nevskiaceae</taxon>
        <taxon>Hydrocarboniphaga</taxon>
    </lineage>
</organism>
<dbReference type="Proteomes" id="UP000003704">
    <property type="component" value="Unassembled WGS sequence"/>
</dbReference>
<gene>
    <name evidence="3" type="ORF">WQQ_23060</name>
</gene>
<dbReference type="EMBL" id="AKGD01000001">
    <property type="protein sequence ID" value="EIT72169.1"/>
    <property type="molecule type" value="Genomic_DNA"/>
</dbReference>
<dbReference type="InterPro" id="IPR029058">
    <property type="entry name" value="AB_hydrolase_fold"/>
</dbReference>
<proteinExistence type="predicted"/>
<reference evidence="3 4" key="1">
    <citation type="journal article" date="2012" name="J. Bacteriol.">
        <title>Genome Sequence of n-Alkane-Degrading Hydrocarboniphaga effusa Strain AP103T (ATCC BAA-332T).</title>
        <authorList>
            <person name="Chang H.K."/>
            <person name="Zylstra G.J."/>
            <person name="Chae J.C."/>
        </authorList>
    </citation>
    <scope>NUCLEOTIDE SEQUENCE [LARGE SCALE GENOMIC DNA]</scope>
    <source>
        <strain evidence="3 4">AP103</strain>
    </source>
</reference>
<accession>I7ZJQ7</accession>
<dbReference type="RefSeq" id="WP_007185249.1">
    <property type="nucleotide sequence ID" value="NZ_AKGD01000001.1"/>
</dbReference>
<feature type="domain" description="Peptidase S9 prolyl oligopeptidase catalytic" evidence="2">
    <location>
        <begin position="432"/>
        <end position="643"/>
    </location>
</feature>
<dbReference type="AlphaFoldDB" id="I7ZJQ7"/>
<dbReference type="Gene3D" id="3.40.50.1820">
    <property type="entry name" value="alpha/beta hydrolase"/>
    <property type="match status" value="1"/>
</dbReference>
<sequence length="650" mass="71348">MCSVLACAAESAPAPIPVRDFSRWDQYQGLVLSPTGQYLAVQLRGDDGGTVLAIVNLADNQLVASAKTIPRQQIIKVSWVRDDQLVYSLAESQGPFDSPRSTGELFGLKVGGSGSRYLFGYRGEMSTGTLINKTHAEEASGYVVSRLRNDPSNVLIAVYPWNTLEPSASLYKMSVTTGAKSRVGSAPGKGWTNFLTDASGFVRYAVGRYTNLMAIDTFVRSESQPDWQAVNVGQLASANVSAVSFSTERNTAYLISDEQNRRNCLIAHRLTDNRREALACHEIASVQDYSLSHDGSTPIGVGFEPGKAELKILDEHEDARVLRMLTKAFPGYGVQITSWSDDGKKAVARVWDDRTPGEFFLFDRDTRKADHLFSARSWIDPEKMGERRPISFKSADGMTLYGYLTLPPGIAPSKLPLVVMPHGGPLTVRDGWAFDAEAQLLASRGYAVLQPNFRGSGGYGVDYIEAGTKQWGSGMIDDIAAGTKYVTDSGIADARRVCIYGVSYGGYAALMSAVRYPDLYRCTVGFAGAYDLPKQKRDSDVAETKLGRQYQDFFIGDEKADLDAQSPINHLDKLKAAVMIVHGESDERVPFSQAKLLRAALEKKGYPFEWLSYAGEGHGFYNEAHREEFCTRLLKFLDQHIGQKAVAAMP</sequence>
<dbReference type="Pfam" id="PF00326">
    <property type="entry name" value="Peptidase_S9"/>
    <property type="match status" value="1"/>
</dbReference>
<dbReference type="STRING" id="1172194.WQQ_23060"/>
<dbReference type="GO" id="GO:0006508">
    <property type="term" value="P:proteolysis"/>
    <property type="evidence" value="ECO:0007669"/>
    <property type="project" value="InterPro"/>
</dbReference>
<dbReference type="OrthoDB" id="4269629at2"/>
<dbReference type="InterPro" id="IPR001375">
    <property type="entry name" value="Peptidase_S9_cat"/>
</dbReference>
<dbReference type="GO" id="GO:0004252">
    <property type="term" value="F:serine-type endopeptidase activity"/>
    <property type="evidence" value="ECO:0007669"/>
    <property type="project" value="TreeGrafter"/>
</dbReference>
<keyword evidence="4" id="KW-1185">Reference proteome</keyword>
<dbReference type="SUPFAM" id="SSF53474">
    <property type="entry name" value="alpha/beta-Hydrolases"/>
    <property type="match status" value="1"/>
</dbReference>
<evidence type="ECO:0000259" key="2">
    <source>
        <dbReference type="Pfam" id="PF00326"/>
    </source>
</evidence>
<dbReference type="PANTHER" id="PTHR42776:SF27">
    <property type="entry name" value="DIPEPTIDYL PEPTIDASE FAMILY MEMBER 6"/>
    <property type="match status" value="1"/>
</dbReference>
<dbReference type="SUPFAM" id="SSF82171">
    <property type="entry name" value="DPP6 N-terminal domain-like"/>
    <property type="match status" value="1"/>
</dbReference>
<evidence type="ECO:0000256" key="1">
    <source>
        <dbReference type="ARBA" id="ARBA00022801"/>
    </source>
</evidence>
<keyword evidence="1" id="KW-0378">Hydrolase</keyword>
<evidence type="ECO:0000313" key="3">
    <source>
        <dbReference type="EMBL" id="EIT72169.1"/>
    </source>
</evidence>